<dbReference type="EMBL" id="QGKW02001660">
    <property type="protein sequence ID" value="KAF2580420.1"/>
    <property type="molecule type" value="Genomic_DNA"/>
</dbReference>
<name>A0A8S9JD11_BRACR</name>
<reference evidence="2" key="1">
    <citation type="submission" date="2019-12" db="EMBL/GenBank/DDBJ databases">
        <title>Genome sequencing and annotation of Brassica cretica.</title>
        <authorList>
            <person name="Studholme D.J."/>
            <person name="Sarris P.F."/>
        </authorList>
    </citation>
    <scope>NUCLEOTIDE SEQUENCE</scope>
    <source>
        <strain evidence="2">PFS-001/15</strain>
        <tissue evidence="2">Leaf</tissue>
    </source>
</reference>
<gene>
    <name evidence="2" type="ORF">F2Q68_00003420</name>
</gene>
<evidence type="ECO:0000256" key="1">
    <source>
        <dbReference type="SAM" id="MobiDB-lite"/>
    </source>
</evidence>
<sequence>MGKRKKRILSSLPLSSKFSRYVVASSRAGKASSRVLSHGSKNGLGSVGPISSKNVLGSVGLASTQDGSTSAKDFSQGPSKVVTTGPTGSVGDAPPPVGLAGTASVAVPVSSSSTGDVLAEVDLTKRLLPADIPPLSEAVGAVSGTKTETTSDNTQTTLPAKNGTRKYSEVLHKSSLVKEIGTPTQHVVGVENGYDEVNVQIPAKYKYVFSQQIMLGQEKVATSEYDNRNTDKPSSVITQLPHMHAIRSQRSDRASIPLGRYIATDIEPKLGRYVATERPFRSVTT</sequence>
<comment type="caution">
    <text evidence="2">The sequence shown here is derived from an EMBL/GenBank/DDBJ whole genome shotgun (WGS) entry which is preliminary data.</text>
</comment>
<protein>
    <submittedName>
        <fullName evidence="2">Uncharacterized protein</fullName>
    </submittedName>
</protein>
<organism evidence="2 3">
    <name type="scientific">Brassica cretica</name>
    <name type="common">Mustard</name>
    <dbReference type="NCBI Taxonomy" id="69181"/>
    <lineage>
        <taxon>Eukaryota</taxon>
        <taxon>Viridiplantae</taxon>
        <taxon>Streptophyta</taxon>
        <taxon>Embryophyta</taxon>
        <taxon>Tracheophyta</taxon>
        <taxon>Spermatophyta</taxon>
        <taxon>Magnoliopsida</taxon>
        <taxon>eudicotyledons</taxon>
        <taxon>Gunneridae</taxon>
        <taxon>Pentapetalae</taxon>
        <taxon>rosids</taxon>
        <taxon>malvids</taxon>
        <taxon>Brassicales</taxon>
        <taxon>Brassicaceae</taxon>
        <taxon>Brassiceae</taxon>
        <taxon>Brassica</taxon>
    </lineage>
</organism>
<accession>A0A8S9JD11</accession>
<feature type="region of interest" description="Disordered" evidence="1">
    <location>
        <begin position="64"/>
        <end position="96"/>
    </location>
</feature>
<dbReference type="AlphaFoldDB" id="A0A8S9JD11"/>
<feature type="region of interest" description="Disordered" evidence="1">
    <location>
        <begin position="27"/>
        <end position="49"/>
    </location>
</feature>
<proteinExistence type="predicted"/>
<feature type="compositionally biased region" description="Polar residues" evidence="1">
    <location>
        <begin position="64"/>
        <end position="87"/>
    </location>
</feature>
<evidence type="ECO:0000313" key="2">
    <source>
        <dbReference type="EMBL" id="KAF2580420.1"/>
    </source>
</evidence>
<dbReference type="Proteomes" id="UP000712281">
    <property type="component" value="Unassembled WGS sequence"/>
</dbReference>
<evidence type="ECO:0000313" key="3">
    <source>
        <dbReference type="Proteomes" id="UP000712281"/>
    </source>
</evidence>